<comment type="caution">
    <text evidence="1">The sequence shown here is derived from an EMBL/GenBank/DDBJ whole genome shotgun (WGS) entry which is preliminary data.</text>
</comment>
<evidence type="ECO:0000313" key="1">
    <source>
        <dbReference type="EMBL" id="RNA36115.1"/>
    </source>
</evidence>
<reference evidence="1 2" key="1">
    <citation type="journal article" date="2018" name="Sci. Rep.">
        <title>Genomic signatures of local adaptation to the degree of environmental predictability in rotifers.</title>
        <authorList>
            <person name="Franch-Gras L."/>
            <person name="Hahn C."/>
            <person name="Garcia-Roger E.M."/>
            <person name="Carmona M.J."/>
            <person name="Serra M."/>
            <person name="Gomez A."/>
        </authorList>
    </citation>
    <scope>NUCLEOTIDE SEQUENCE [LARGE SCALE GENOMIC DNA]</scope>
    <source>
        <strain evidence="1">HYR1</strain>
    </source>
</reference>
<dbReference type="EMBL" id="REGN01001235">
    <property type="protein sequence ID" value="RNA36115.1"/>
    <property type="molecule type" value="Genomic_DNA"/>
</dbReference>
<evidence type="ECO:0000313" key="2">
    <source>
        <dbReference type="Proteomes" id="UP000276133"/>
    </source>
</evidence>
<dbReference type="AlphaFoldDB" id="A0A3M7SK76"/>
<name>A0A3M7SK76_BRAPC</name>
<sequence>MRYFSSKKSVMIFPLSISVLNSIPSLSNDVEKEKDTVIDKTSSGPEEVNELQQSLEIISKGKGRAMKIVGNFIALYECVEGCRKRFEHLGLSFSNICNALYCTPCSLSIFSPFTRIDAQVFGVMIYGNRFIENK</sequence>
<organism evidence="1 2">
    <name type="scientific">Brachionus plicatilis</name>
    <name type="common">Marine rotifer</name>
    <name type="synonym">Brachionus muelleri</name>
    <dbReference type="NCBI Taxonomy" id="10195"/>
    <lineage>
        <taxon>Eukaryota</taxon>
        <taxon>Metazoa</taxon>
        <taxon>Spiralia</taxon>
        <taxon>Gnathifera</taxon>
        <taxon>Rotifera</taxon>
        <taxon>Eurotatoria</taxon>
        <taxon>Monogononta</taxon>
        <taxon>Pseudotrocha</taxon>
        <taxon>Ploima</taxon>
        <taxon>Brachionidae</taxon>
        <taxon>Brachionus</taxon>
    </lineage>
</organism>
<protein>
    <submittedName>
        <fullName evidence="1">Uncharacterized protein</fullName>
    </submittedName>
</protein>
<accession>A0A3M7SK76</accession>
<proteinExistence type="predicted"/>
<gene>
    <name evidence="1" type="ORF">BpHYR1_011335</name>
</gene>
<keyword evidence="2" id="KW-1185">Reference proteome</keyword>
<dbReference type="Proteomes" id="UP000276133">
    <property type="component" value="Unassembled WGS sequence"/>
</dbReference>